<name>A0A1I8AD33_9BILA</name>
<reference evidence="2" key="1">
    <citation type="submission" date="2016-11" db="UniProtKB">
        <authorList>
            <consortium name="WormBaseParasite"/>
        </authorList>
    </citation>
    <scope>IDENTIFICATION</scope>
</reference>
<protein>
    <submittedName>
        <fullName evidence="2">F-box domain-containing protein</fullName>
    </submittedName>
</protein>
<sequence length="210" mass="24183">MALLGSTDVIRRACSTIWLLGWQGPARKLSKAVLKEISKTIRLIRFTVFENFYTRDGSRGIDADEELMPLLMRLEAPRKEVEFWGMSFPEQPASWFVETMLRYRQHLGTFTSVEFYSVASSSYTQLLEVMVPIGKLQSILILARLAKTQLPASFWVDYFFSESCTRLFAYFDDFDVVLGVINRWKQMDPRTLTPYKVFDGIEATADDLAS</sequence>
<organism evidence="1 2">
    <name type="scientific">Steinernema glaseri</name>
    <dbReference type="NCBI Taxonomy" id="37863"/>
    <lineage>
        <taxon>Eukaryota</taxon>
        <taxon>Metazoa</taxon>
        <taxon>Ecdysozoa</taxon>
        <taxon>Nematoda</taxon>
        <taxon>Chromadorea</taxon>
        <taxon>Rhabditida</taxon>
        <taxon>Tylenchina</taxon>
        <taxon>Panagrolaimomorpha</taxon>
        <taxon>Strongyloidoidea</taxon>
        <taxon>Steinernematidae</taxon>
        <taxon>Steinernema</taxon>
    </lineage>
</organism>
<keyword evidence="1" id="KW-1185">Reference proteome</keyword>
<dbReference type="Proteomes" id="UP000095287">
    <property type="component" value="Unplaced"/>
</dbReference>
<evidence type="ECO:0000313" key="1">
    <source>
        <dbReference type="Proteomes" id="UP000095287"/>
    </source>
</evidence>
<evidence type="ECO:0000313" key="2">
    <source>
        <dbReference type="WBParaSite" id="L893_g4505.t1"/>
    </source>
</evidence>
<proteinExistence type="predicted"/>
<dbReference type="AlphaFoldDB" id="A0A1I8AD33"/>
<dbReference type="WBParaSite" id="L893_g4505.t1">
    <property type="protein sequence ID" value="L893_g4505.t1"/>
    <property type="gene ID" value="L893_g4505"/>
</dbReference>
<accession>A0A1I8AD33</accession>